<keyword evidence="1" id="KW-1133">Transmembrane helix</keyword>
<evidence type="ECO:0000256" key="1">
    <source>
        <dbReference type="SAM" id="Phobius"/>
    </source>
</evidence>
<keyword evidence="1" id="KW-0472">Membrane</keyword>
<accession>X7RVY3</accession>
<evidence type="ECO:0000313" key="2">
    <source>
        <dbReference type="EMBL" id="ETZ24935.1"/>
    </source>
</evidence>
<evidence type="ECO:0008006" key="3">
    <source>
        <dbReference type="Google" id="ProtNLM"/>
    </source>
</evidence>
<proteinExistence type="predicted"/>
<dbReference type="AlphaFoldDB" id="X7RVY3"/>
<comment type="caution">
    <text evidence="2">The sequence shown here is derived from an EMBL/GenBank/DDBJ whole genome shotgun (WGS) entry which is preliminary data.</text>
</comment>
<keyword evidence="1" id="KW-0812">Transmembrane</keyword>
<protein>
    <recommendedName>
        <fullName evidence="3">Chemotaxis methyl-accepting receptor HlyB-like 4HB MCP domain-containing protein</fullName>
    </recommendedName>
</protein>
<feature type="transmembrane region" description="Helical" evidence="1">
    <location>
        <begin position="6"/>
        <end position="25"/>
    </location>
</feature>
<dbReference type="PATRIC" id="fig|1357398.3.peg.2453"/>
<dbReference type="EMBL" id="JAOZ01000023">
    <property type="protein sequence ID" value="ETZ24935.1"/>
    <property type="molecule type" value="Genomic_DNA"/>
</dbReference>
<organism evidence="2">
    <name type="scientific">Fusobacterium nucleatum 13_3C</name>
    <dbReference type="NCBI Taxonomy" id="1357398"/>
    <lineage>
        <taxon>Bacteria</taxon>
        <taxon>Fusobacteriati</taxon>
        <taxon>Fusobacteriota</taxon>
        <taxon>Fusobacteriia</taxon>
        <taxon>Fusobacteriales</taxon>
        <taxon>Fusobacteriaceae</taxon>
        <taxon>Fusobacterium</taxon>
    </lineage>
</organism>
<sequence>KMKSVFYVFVFSIIVFLIFSGIILYKTNNRVASVEESLNTISSSLTGLVKGDLKFWYSEEDKKAYISNVESIKKNKDSKKKK</sequence>
<feature type="non-terminal residue" evidence="2">
    <location>
        <position position="1"/>
    </location>
</feature>
<reference evidence="2" key="1">
    <citation type="submission" date="2014-01" db="EMBL/GenBank/DDBJ databases">
        <title>The Genome Sequence of Fusobacterium nucleatum 13_3C.</title>
        <authorList>
            <consortium name="The Broad Institute Genomics Platform"/>
            <person name="Earl A."/>
            <person name="Allen-Vercoe E."/>
            <person name="Daigneault M."/>
            <person name="Young S.K."/>
            <person name="Zeng Q."/>
            <person name="Gargeya S."/>
            <person name="Fitzgerald M."/>
            <person name="Abouelleil A."/>
            <person name="Alvarado L."/>
            <person name="Chapman S.B."/>
            <person name="Gainer-Dewar J."/>
            <person name="Goldberg J."/>
            <person name="Griggs A."/>
            <person name="Gujja S."/>
            <person name="Hansen M."/>
            <person name="Howarth C."/>
            <person name="Imamovic A."/>
            <person name="Ireland A."/>
            <person name="Larimer J."/>
            <person name="McCowan C."/>
            <person name="Murphy C."/>
            <person name="Pearson M."/>
            <person name="Poon T.W."/>
            <person name="Priest M."/>
            <person name="Roberts A."/>
            <person name="Saif S."/>
            <person name="Shea T."/>
            <person name="Sykes S."/>
            <person name="Wortman J."/>
            <person name="Nusbaum C."/>
            <person name="Birren B."/>
        </authorList>
    </citation>
    <scope>NUCLEOTIDE SEQUENCE [LARGE SCALE GENOMIC DNA]</scope>
    <source>
        <strain evidence="2">13_3C</strain>
    </source>
</reference>
<gene>
    <name evidence="2" type="ORF">HMPREF2085_02502</name>
</gene>
<dbReference type="HOGENOM" id="CLU_2547851_0_0_0"/>
<name>X7RVY3_FUSNU</name>